<evidence type="ECO:0000256" key="7">
    <source>
        <dbReference type="ARBA" id="ARBA00023242"/>
    </source>
</evidence>
<dbReference type="GO" id="GO:0000439">
    <property type="term" value="C:transcription factor TFIIH core complex"/>
    <property type="evidence" value="ECO:0007669"/>
    <property type="project" value="UniProtKB-UniRule"/>
</dbReference>
<sequence>MVNVKKGVILTSDPAFRQLLIHMDESRQLGSKFIVRELDETHLFIEKDVIPILEERVESIMEQMNPESNEK</sequence>
<organism evidence="9 10">
    <name type="scientific">Caenorhabditis angaria</name>
    <dbReference type="NCBI Taxonomy" id="860376"/>
    <lineage>
        <taxon>Eukaryota</taxon>
        <taxon>Metazoa</taxon>
        <taxon>Ecdysozoa</taxon>
        <taxon>Nematoda</taxon>
        <taxon>Chromadorea</taxon>
        <taxon>Rhabditida</taxon>
        <taxon>Rhabditina</taxon>
        <taxon>Rhabditomorpha</taxon>
        <taxon>Rhabditoidea</taxon>
        <taxon>Rhabditidae</taxon>
        <taxon>Peloderinae</taxon>
        <taxon>Caenorhabditis</taxon>
    </lineage>
</organism>
<reference evidence="9" key="1">
    <citation type="submission" date="2022-11" db="EMBL/GenBank/DDBJ databases">
        <authorList>
            <person name="Kikuchi T."/>
        </authorList>
    </citation>
    <scope>NUCLEOTIDE SEQUENCE</scope>
    <source>
        <strain evidence="9">PS1010</strain>
    </source>
</reference>
<comment type="similarity">
    <text evidence="2 8">Belongs to the TFB5 family.</text>
</comment>
<keyword evidence="6 8" id="KW-0234">DNA repair</keyword>
<dbReference type="Proteomes" id="UP001152747">
    <property type="component" value="Unassembled WGS sequence"/>
</dbReference>
<keyword evidence="10" id="KW-1185">Reference proteome</keyword>
<dbReference type="Pfam" id="PF06331">
    <property type="entry name" value="Tfb5"/>
    <property type="match status" value="1"/>
</dbReference>
<accession>A0A9P1MZQ8</accession>
<dbReference type="SMART" id="SM01395">
    <property type="entry name" value="Tbf5"/>
    <property type="match status" value="1"/>
</dbReference>
<dbReference type="InterPro" id="IPR009400">
    <property type="entry name" value="TFIIH_TTDA/Tfb5"/>
</dbReference>
<evidence type="ECO:0000313" key="10">
    <source>
        <dbReference type="Proteomes" id="UP001152747"/>
    </source>
</evidence>
<keyword evidence="3 8" id="KW-0227">DNA damage</keyword>
<comment type="function">
    <text evidence="8">In NER, TFIIH acts by opening DNA around the lesion to allow the excision of the damaged oligonucleotide and its replacement by a new DNA fragment. In transcription, TFIIH has an essential role in transcription initiation. When the pre-initiation complex (PIC) has been established, TFIIH is required for promoter opening and promoter escape.</text>
</comment>
<dbReference type="PANTHER" id="PTHR28580">
    <property type="entry name" value="GENERAL TRANSCRIPTION FACTOR IIH SUBUNIT 5"/>
    <property type="match status" value="1"/>
</dbReference>
<protein>
    <recommendedName>
        <fullName evidence="8">General transcription and DNA repair factor IIH subunit TFB5</fullName>
    </recommendedName>
</protein>
<evidence type="ECO:0000256" key="1">
    <source>
        <dbReference type="ARBA" id="ARBA00004123"/>
    </source>
</evidence>
<evidence type="ECO:0000256" key="5">
    <source>
        <dbReference type="ARBA" id="ARBA00023163"/>
    </source>
</evidence>
<dbReference type="InterPro" id="IPR035935">
    <property type="entry name" value="TFB5-like_sf"/>
</dbReference>
<dbReference type="AlphaFoldDB" id="A0A9P1MZQ8"/>
<keyword evidence="5 8" id="KW-0804">Transcription</keyword>
<dbReference type="Gene3D" id="3.30.70.1220">
    <property type="entry name" value="TFB5-like"/>
    <property type="match status" value="1"/>
</dbReference>
<evidence type="ECO:0000256" key="6">
    <source>
        <dbReference type="ARBA" id="ARBA00023204"/>
    </source>
</evidence>
<gene>
    <name evidence="9" type="ORF">CAMP_LOCUS7335</name>
</gene>
<comment type="caution">
    <text evidence="9">The sequence shown here is derived from an EMBL/GenBank/DDBJ whole genome shotgun (WGS) entry which is preliminary data.</text>
</comment>
<dbReference type="GO" id="GO:0005675">
    <property type="term" value="C:transcription factor TFIIH holo complex"/>
    <property type="evidence" value="ECO:0007669"/>
    <property type="project" value="TreeGrafter"/>
</dbReference>
<dbReference type="SUPFAM" id="SSF142897">
    <property type="entry name" value="TFB5-like"/>
    <property type="match status" value="1"/>
</dbReference>
<dbReference type="GO" id="GO:0006367">
    <property type="term" value="P:transcription initiation at RNA polymerase II promoter"/>
    <property type="evidence" value="ECO:0007669"/>
    <property type="project" value="UniProtKB-UniRule"/>
</dbReference>
<keyword evidence="7 8" id="KW-0539">Nucleus</keyword>
<dbReference type="OrthoDB" id="354at2759"/>
<keyword evidence="4 8" id="KW-0805">Transcription regulation</keyword>
<dbReference type="EMBL" id="CANHGI010000003">
    <property type="protein sequence ID" value="CAI5444698.1"/>
    <property type="molecule type" value="Genomic_DNA"/>
</dbReference>
<dbReference type="GO" id="GO:0006294">
    <property type="term" value="P:nucleotide-excision repair, preincision complex assembly"/>
    <property type="evidence" value="ECO:0007669"/>
    <property type="project" value="TreeGrafter"/>
</dbReference>
<proteinExistence type="inferred from homology"/>
<evidence type="ECO:0000256" key="3">
    <source>
        <dbReference type="ARBA" id="ARBA00022763"/>
    </source>
</evidence>
<evidence type="ECO:0000256" key="2">
    <source>
        <dbReference type="ARBA" id="ARBA00007470"/>
    </source>
</evidence>
<dbReference type="FunFam" id="3.30.70.1220:FF:000001">
    <property type="entry name" value="General transcription factor IIH subunit 5"/>
    <property type="match status" value="1"/>
</dbReference>
<dbReference type="PANTHER" id="PTHR28580:SF1">
    <property type="entry name" value="GENERAL TRANSCRIPTION FACTOR IIH SUBUNIT 5"/>
    <property type="match status" value="1"/>
</dbReference>
<evidence type="ECO:0000313" key="9">
    <source>
        <dbReference type="EMBL" id="CAI5444698.1"/>
    </source>
</evidence>
<evidence type="ECO:0000256" key="4">
    <source>
        <dbReference type="ARBA" id="ARBA00023015"/>
    </source>
</evidence>
<evidence type="ECO:0000256" key="8">
    <source>
        <dbReference type="RuleBase" id="RU368032"/>
    </source>
</evidence>
<name>A0A9P1MZQ8_9PELO</name>
<comment type="subcellular location">
    <subcellularLocation>
        <location evidence="1 8">Nucleus</location>
    </subcellularLocation>
</comment>
<comment type="subunit">
    <text evidence="8">Component of the 7-subunit TFIIH core complex.</text>
</comment>